<keyword evidence="2" id="KW-1185">Reference proteome</keyword>
<organism evidence="1 2">
    <name type="scientific">Araneus ventricosus</name>
    <name type="common">Orbweaver spider</name>
    <name type="synonym">Epeira ventricosa</name>
    <dbReference type="NCBI Taxonomy" id="182803"/>
    <lineage>
        <taxon>Eukaryota</taxon>
        <taxon>Metazoa</taxon>
        <taxon>Ecdysozoa</taxon>
        <taxon>Arthropoda</taxon>
        <taxon>Chelicerata</taxon>
        <taxon>Arachnida</taxon>
        <taxon>Araneae</taxon>
        <taxon>Araneomorphae</taxon>
        <taxon>Entelegynae</taxon>
        <taxon>Araneoidea</taxon>
        <taxon>Araneidae</taxon>
        <taxon>Araneus</taxon>
    </lineage>
</organism>
<dbReference type="Proteomes" id="UP000499080">
    <property type="component" value="Unassembled WGS sequence"/>
</dbReference>
<name>A0A4Y2EGQ0_ARAVE</name>
<dbReference type="AlphaFoldDB" id="A0A4Y2EGQ0"/>
<evidence type="ECO:0000313" key="2">
    <source>
        <dbReference type="Proteomes" id="UP000499080"/>
    </source>
</evidence>
<evidence type="ECO:0000313" key="1">
    <source>
        <dbReference type="EMBL" id="GBM28001.1"/>
    </source>
</evidence>
<comment type="caution">
    <text evidence="1">The sequence shown here is derived from an EMBL/GenBank/DDBJ whole genome shotgun (WGS) entry which is preliminary data.</text>
</comment>
<reference evidence="1 2" key="1">
    <citation type="journal article" date="2019" name="Sci. Rep.">
        <title>Orb-weaving spider Araneus ventricosus genome elucidates the spidroin gene catalogue.</title>
        <authorList>
            <person name="Kono N."/>
            <person name="Nakamura H."/>
            <person name="Ohtoshi R."/>
            <person name="Moran D.A.P."/>
            <person name="Shinohara A."/>
            <person name="Yoshida Y."/>
            <person name="Fujiwara M."/>
            <person name="Mori M."/>
            <person name="Tomita M."/>
            <person name="Arakawa K."/>
        </authorList>
    </citation>
    <scope>NUCLEOTIDE SEQUENCE [LARGE SCALE GENOMIC DNA]</scope>
</reference>
<dbReference type="EMBL" id="BGPR01000600">
    <property type="protein sequence ID" value="GBM28001.1"/>
    <property type="molecule type" value="Genomic_DNA"/>
</dbReference>
<proteinExistence type="predicted"/>
<protein>
    <submittedName>
        <fullName evidence="1">Uncharacterized protein</fullName>
    </submittedName>
</protein>
<accession>A0A4Y2EGQ0</accession>
<gene>
    <name evidence="1" type="ORF">AVEN_217901_1</name>
</gene>
<sequence length="96" mass="10617">MSAAISQTYKLNPRESLLSNEPMDALQQLFPNENDEKWRNLRQFLTARSSVCSVPLQAGNEAGLRKASLPLLTKNRTPLSGFSRGVHYKSGGKLQG</sequence>